<accession>A0ABQ9FDZ1</accession>
<dbReference type="Pfam" id="PF00852">
    <property type="entry name" value="Glyco_transf_10"/>
    <property type="match status" value="1"/>
</dbReference>
<keyword evidence="7" id="KW-0812">Transmembrane</keyword>
<evidence type="ECO:0000256" key="6">
    <source>
        <dbReference type="ARBA" id="ARBA00023034"/>
    </source>
</evidence>
<keyword evidence="5 7" id="KW-0808">Transferase</keyword>
<feature type="domain" description="Fucosyltransferase C-terminal" evidence="8">
    <location>
        <begin position="123"/>
        <end position="225"/>
    </location>
</feature>
<keyword evidence="6 7" id="KW-0333">Golgi apparatus</keyword>
<dbReference type="SUPFAM" id="SSF53756">
    <property type="entry name" value="UDP-Glycosyltransferase/glycogen phosphorylase"/>
    <property type="match status" value="1"/>
</dbReference>
<comment type="caution">
    <text evidence="9">The sequence shown here is derived from an EMBL/GenBank/DDBJ whole genome shotgun (WGS) entry which is preliminary data.</text>
</comment>
<dbReference type="EC" id="2.4.1.-" evidence="7"/>
<dbReference type="InterPro" id="IPR038577">
    <property type="entry name" value="GT10-like_C_sf"/>
</dbReference>
<keyword evidence="4 7" id="KW-0328">Glycosyltransferase</keyword>
<protein>
    <recommendedName>
        <fullName evidence="7">Fucosyltransferase</fullName>
        <ecNumber evidence="7">2.4.1.-</ecNumber>
    </recommendedName>
</protein>
<dbReference type="EMBL" id="JARBDR010000337">
    <property type="protein sequence ID" value="KAJ8315548.1"/>
    <property type="molecule type" value="Genomic_DNA"/>
</dbReference>
<evidence type="ECO:0000256" key="5">
    <source>
        <dbReference type="ARBA" id="ARBA00022679"/>
    </source>
</evidence>
<comment type="subcellular location">
    <subcellularLocation>
        <location evidence="1">Golgi apparatus membrane</location>
        <topology evidence="1">Single-pass type II membrane protein</topology>
    </subcellularLocation>
    <subcellularLocation>
        <location evidence="7">Golgi apparatus</location>
        <location evidence="7">Golgi stack membrane</location>
        <topology evidence="7">Single-pass type II membrane protein</topology>
    </subcellularLocation>
</comment>
<keyword evidence="10" id="KW-1185">Reference proteome</keyword>
<evidence type="ECO:0000313" key="9">
    <source>
        <dbReference type="EMBL" id="KAJ8315548.1"/>
    </source>
</evidence>
<sequence>MDCRTLRSANVLANWRGSDGNILIQPDSFGLKPCKIDFYFSHVLDLDGTSIRHFFAKVTWYKEYVERTKYGNNMQIWHYKKYSSVHGSCFVPVQRIRCRFTYGLTGQSNDLMMVSAIPRKVYNYITEKVLHLLVYTIIPVVRGEPTAELFLPPGSYIDTKTFQSATKLGKYLKKLQYNESEYIKYFNWRNYYRTFHTPTRGICSFCKMLHTADDHRCLYNDIDGWVNNPAVYALKTMKFKEFSKKENQFSHMKSKPKSCIYMGT</sequence>
<gene>
    <name evidence="9" type="ORF">KUTeg_007698</name>
</gene>
<dbReference type="PANTHER" id="PTHR48438:SF1">
    <property type="entry name" value="ALPHA-(1,3)-FUCOSYLTRANSFERASE C-RELATED"/>
    <property type="match status" value="1"/>
</dbReference>
<dbReference type="Gene3D" id="3.40.50.11660">
    <property type="entry name" value="Glycosyl transferase family 10, C-terminal domain"/>
    <property type="match status" value="1"/>
</dbReference>
<evidence type="ECO:0000256" key="4">
    <source>
        <dbReference type="ARBA" id="ARBA00022676"/>
    </source>
</evidence>
<name>A0ABQ9FDZ1_TEGGR</name>
<dbReference type="InterPro" id="IPR055270">
    <property type="entry name" value="Glyco_tran_10_C"/>
</dbReference>
<evidence type="ECO:0000313" key="10">
    <source>
        <dbReference type="Proteomes" id="UP001217089"/>
    </source>
</evidence>
<dbReference type="Proteomes" id="UP001217089">
    <property type="component" value="Unassembled WGS sequence"/>
</dbReference>
<evidence type="ECO:0000256" key="7">
    <source>
        <dbReference type="RuleBase" id="RU003832"/>
    </source>
</evidence>
<organism evidence="9 10">
    <name type="scientific">Tegillarca granosa</name>
    <name type="common">Malaysian cockle</name>
    <name type="synonym">Anadara granosa</name>
    <dbReference type="NCBI Taxonomy" id="220873"/>
    <lineage>
        <taxon>Eukaryota</taxon>
        <taxon>Metazoa</taxon>
        <taxon>Spiralia</taxon>
        <taxon>Lophotrochozoa</taxon>
        <taxon>Mollusca</taxon>
        <taxon>Bivalvia</taxon>
        <taxon>Autobranchia</taxon>
        <taxon>Pteriomorphia</taxon>
        <taxon>Arcoida</taxon>
        <taxon>Arcoidea</taxon>
        <taxon>Arcidae</taxon>
        <taxon>Tegillarca</taxon>
    </lineage>
</organism>
<evidence type="ECO:0000256" key="2">
    <source>
        <dbReference type="ARBA" id="ARBA00004922"/>
    </source>
</evidence>
<comment type="pathway">
    <text evidence="2">Protein modification; protein glycosylation.</text>
</comment>
<proteinExistence type="inferred from homology"/>
<evidence type="ECO:0000259" key="8">
    <source>
        <dbReference type="Pfam" id="PF00852"/>
    </source>
</evidence>
<dbReference type="InterPro" id="IPR001503">
    <property type="entry name" value="Glyco_trans_10"/>
</dbReference>
<evidence type="ECO:0000256" key="1">
    <source>
        <dbReference type="ARBA" id="ARBA00004323"/>
    </source>
</evidence>
<reference evidence="9 10" key="1">
    <citation type="submission" date="2022-12" db="EMBL/GenBank/DDBJ databases">
        <title>Chromosome-level genome of Tegillarca granosa.</title>
        <authorList>
            <person name="Kim J."/>
        </authorList>
    </citation>
    <scope>NUCLEOTIDE SEQUENCE [LARGE SCALE GENOMIC DNA]</scope>
    <source>
        <strain evidence="9">Teg-2019</strain>
        <tissue evidence="9">Adductor muscle</tissue>
    </source>
</reference>
<comment type="similarity">
    <text evidence="3 7">Belongs to the glycosyltransferase 10 family.</text>
</comment>
<keyword evidence="7" id="KW-0472">Membrane</keyword>
<evidence type="ECO:0000256" key="3">
    <source>
        <dbReference type="ARBA" id="ARBA00008919"/>
    </source>
</evidence>
<dbReference type="PANTHER" id="PTHR48438">
    <property type="entry name" value="ALPHA-(1,3)-FUCOSYLTRANSFERASE C-RELATED"/>
    <property type="match status" value="1"/>
</dbReference>